<feature type="domain" description="Mediator complex subunit Med13 C-terminal" evidence="13">
    <location>
        <begin position="1184"/>
        <end position="1497"/>
    </location>
</feature>
<accession>A0A507R2B2</accession>
<feature type="region of interest" description="Disordered" evidence="12">
    <location>
        <begin position="726"/>
        <end position="827"/>
    </location>
</feature>
<evidence type="ECO:0000313" key="16">
    <source>
        <dbReference type="EMBL" id="TQB76485.1"/>
    </source>
</evidence>
<sequence length="1508" mass="165557">MDFPGGSITNVRVIDGFSNIHWRIYTDEHAVSSLPPEAPANGYTILKHLSRLKDLELQLKNLGCLVSSYPRRLGLWLFSATPGFESVSSLSLNGSGGNSTRLLVGSTTLKLSASGSITSAELVKNLSDPQASSASTVGSQKPQNGSTLPRRMDNYGSSAAIYASFISAITGAINFKFVRLHNALPLGSRTLFTAVERDGFESPRVVNDSPVSMPALTTLQIQLTPVGKLIVSMQTIAQTGLSRLWEPGDLVSELSDLQPNIDLWLCPNGSIARLVSANVDNPDLSSPSSPSGCSGVQETSARLFTANRKQWKSNVLEWLTNFGLSTDTVEDEPWVEIEVCEFFYARLAGEISRRSEDTPALPLKRFLWPARYCFARSTPIPPETPSNRQSIFSPCNNPLEFAEQWYLAASSKCEDAGSEILSGSRKQQQQPNGQGMSPLRPESLEEIESLSRLAQYPDLQTASLVYPTPPDGAVGLNYKSSLDAFMEDPGTDSLQPDGRNVQKSDQAQFSEDPEPNLTMDFGPAAGLTVGSGLYDTSGDDDLFGEMNDKDFGSKGITDADFSFFDDPELGIMEGRTELGGTEAGEINESTEHAIDPPEVAQVPSSIDEKTPKSYPANDLETPMANIEFHESFLSSPFGKPTSVHENQACLIDAPPSPHRENSQTISPPLSPLEIKRILFSGAAQSDHFSVKEGRRQGDYNPVPFKQNLNEWNQKYGTDGRFSFSAASATTAQDPGGSASDIPTIGLRHRGRKVTSSLDGVLNPANRNDNDLDGMVRQLRSTSVSSDDSDETTPEPHSSSGSLRVLKRKRSLSDPGDSMPSPSEKPMVIPNLCSTPSKAEISVFLGNFVSIFSDWSLTGYFSFPQARLSPVLPGKEEYVRIAQLLVDQLTLSSLNHKIHGRMGLSDIEKDFFSLPTFLDDANFVGETERLHLKDYVSLQDNEFPFPSSGSSQPETPRHRESGNGSLLKLPPPHLRIRRGRDFLEVLPPAIWFWETFGLEPAHGTKDISAYCIHPHLAGEAADVFLDRLGLQYSNCGLGKHVRGKASKAFERALVPWSVKASDASGYFSALRSLKALCDNLGSLFSQNQPVGDNVVVYIINPFNHGTALADICSAFLQLLQKYLTGVDRRQTPRMSEIVLQVIPLEFVTSAGSIVVPTQTEYMNLALEVYSRCAARNSASNVLSSAPPVLLVEPILTAINFRLTSERTSPLREGKCLHLAYSRSLDQRWITVAWSDNTGSFQRTMSYCLRFRNQKATRSISDVRNEIWGTTKGIMEKIQAQWRFMLALTEPVDQDEVEAWTSLVEQHNKIHTVPLELIILNVNATPDLYLEPPPQPMPINMFNPQTSSPYASTPNPSGSVSSPEQYGNAATPTSGVNIMVNPATPTEFPLEIDSESQLTDICDESWAVILSHRLNNSPHLTEYKPSLASGYLLRRKGPTESDGMLSMTVNLIYTRRVPSTYEMLLKEALGMYRDLACLARVRGTCHVQRNTLPWHIATAVRGQEILSYIL</sequence>
<dbReference type="InterPro" id="IPR021643">
    <property type="entry name" value="Mediator_Med13_N"/>
</dbReference>
<evidence type="ECO:0000256" key="3">
    <source>
        <dbReference type="ARBA" id="ARBA00019618"/>
    </source>
</evidence>
<feature type="region of interest" description="Disordered" evidence="12">
    <location>
        <begin position="1341"/>
        <end position="1366"/>
    </location>
</feature>
<dbReference type="Pfam" id="PF11597">
    <property type="entry name" value="Med13_N"/>
    <property type="match status" value="1"/>
</dbReference>
<dbReference type="InterPro" id="IPR051139">
    <property type="entry name" value="Mediator_complx_sub13"/>
</dbReference>
<keyword evidence="6 11" id="KW-0010">Activator</keyword>
<feature type="region of interest" description="Disordered" evidence="12">
    <location>
        <begin position="130"/>
        <end position="150"/>
    </location>
</feature>
<evidence type="ECO:0000256" key="5">
    <source>
        <dbReference type="ARBA" id="ARBA00023015"/>
    </source>
</evidence>
<evidence type="ECO:0000259" key="15">
    <source>
        <dbReference type="Pfam" id="PF18296"/>
    </source>
</evidence>
<feature type="region of interest" description="Disordered" evidence="12">
    <location>
        <begin position="418"/>
        <end position="440"/>
    </location>
</feature>
<comment type="subunit">
    <text evidence="11">Component of the SRB8-11 complex, which itself associates with the Mediator complex.</text>
</comment>
<evidence type="ECO:0000259" key="13">
    <source>
        <dbReference type="Pfam" id="PF06333"/>
    </source>
</evidence>
<protein>
    <recommendedName>
        <fullName evidence="3 11">Mediator of RNA polymerase II transcription subunit 13</fullName>
    </recommendedName>
    <alternativeName>
        <fullName evidence="10 11">Mediator complex subunit 13</fullName>
    </alternativeName>
</protein>
<organism evidence="16 17">
    <name type="scientific">Monascus purpureus</name>
    <name type="common">Red mold</name>
    <name type="synonym">Monascus anka</name>
    <dbReference type="NCBI Taxonomy" id="5098"/>
    <lineage>
        <taxon>Eukaryota</taxon>
        <taxon>Fungi</taxon>
        <taxon>Dikarya</taxon>
        <taxon>Ascomycota</taxon>
        <taxon>Pezizomycotina</taxon>
        <taxon>Eurotiomycetes</taxon>
        <taxon>Eurotiomycetidae</taxon>
        <taxon>Eurotiales</taxon>
        <taxon>Aspergillaceae</taxon>
        <taxon>Monascus</taxon>
    </lineage>
</organism>
<dbReference type="InterPro" id="IPR041285">
    <property type="entry name" value="MID_MedPIWI"/>
</dbReference>
<gene>
    <name evidence="16" type="primary">SSN2</name>
    <name evidence="16" type="ORF">MPDQ_007893</name>
</gene>
<keyword evidence="17" id="KW-1185">Reference proteome</keyword>
<dbReference type="GO" id="GO:0016592">
    <property type="term" value="C:mediator complex"/>
    <property type="evidence" value="ECO:0007669"/>
    <property type="project" value="InterPro"/>
</dbReference>
<evidence type="ECO:0000256" key="12">
    <source>
        <dbReference type="SAM" id="MobiDB-lite"/>
    </source>
</evidence>
<dbReference type="PANTHER" id="PTHR48249">
    <property type="entry name" value="MEDIATOR OF RNA POLYMERASE II TRANSCRIPTION SUBUNIT 13"/>
    <property type="match status" value="1"/>
</dbReference>
<dbReference type="STRING" id="5098.A0A507R2B2"/>
<evidence type="ECO:0000313" key="17">
    <source>
        <dbReference type="Proteomes" id="UP000319663"/>
    </source>
</evidence>
<dbReference type="Pfam" id="PF06333">
    <property type="entry name" value="Med13_C"/>
    <property type="match status" value="1"/>
</dbReference>
<keyword evidence="4 11" id="KW-0678">Repressor</keyword>
<proteinExistence type="inferred from homology"/>
<evidence type="ECO:0000256" key="7">
    <source>
        <dbReference type="ARBA" id="ARBA00023163"/>
    </source>
</evidence>
<dbReference type="Proteomes" id="UP000319663">
    <property type="component" value="Unassembled WGS sequence"/>
</dbReference>
<evidence type="ECO:0000256" key="8">
    <source>
        <dbReference type="ARBA" id="ARBA00023242"/>
    </source>
</evidence>
<comment type="caution">
    <text evidence="16">The sequence shown here is derived from an EMBL/GenBank/DDBJ whole genome shotgun (WGS) entry which is preliminary data.</text>
</comment>
<feature type="region of interest" description="Disordered" evidence="12">
    <location>
        <begin position="944"/>
        <end position="966"/>
    </location>
</feature>
<feature type="region of interest" description="Disordered" evidence="12">
    <location>
        <begin position="485"/>
        <end position="516"/>
    </location>
</feature>
<comment type="subcellular location">
    <subcellularLocation>
        <location evidence="1 11">Nucleus</location>
    </subcellularLocation>
</comment>
<dbReference type="Pfam" id="PF18296">
    <property type="entry name" value="MID_MedPIWI"/>
    <property type="match status" value="1"/>
</dbReference>
<evidence type="ECO:0000256" key="9">
    <source>
        <dbReference type="ARBA" id="ARBA00025661"/>
    </source>
</evidence>
<evidence type="ECO:0000256" key="6">
    <source>
        <dbReference type="ARBA" id="ARBA00023159"/>
    </source>
</evidence>
<dbReference type="EMBL" id="VIFY01000009">
    <property type="protein sequence ID" value="TQB76485.1"/>
    <property type="molecule type" value="Genomic_DNA"/>
</dbReference>
<keyword evidence="7 11" id="KW-0804">Transcription</keyword>
<reference evidence="16 17" key="1">
    <citation type="submission" date="2019-06" db="EMBL/GenBank/DDBJ databases">
        <title>Wine fermentation using esterase from Monascus purpureus.</title>
        <authorList>
            <person name="Geng C."/>
            <person name="Zhang Y."/>
        </authorList>
    </citation>
    <scope>NUCLEOTIDE SEQUENCE [LARGE SCALE GENOMIC DNA]</scope>
    <source>
        <strain evidence="16">HQ1</strain>
    </source>
</reference>
<evidence type="ECO:0000256" key="4">
    <source>
        <dbReference type="ARBA" id="ARBA00022491"/>
    </source>
</evidence>
<comment type="function">
    <text evidence="9 11">Component of the SRB8-11 complex. The SRB8-11 complex is a regulatory module of the Mediator complex which is itself involved in regulation of basal and activated RNA polymerase II-dependent transcription. The SRB8-11 complex may be involved in the transcriptional repression of a subset of genes regulated by Mediator. It may inhibit the association of the Mediator complex with RNA polymerase II to form the holoenzyme complex.</text>
</comment>
<dbReference type="PANTHER" id="PTHR48249:SF3">
    <property type="entry name" value="MEDIATOR OF RNA POLYMERASE II TRANSCRIPTION SUBUNIT 13"/>
    <property type="match status" value="1"/>
</dbReference>
<name>A0A507R2B2_MONPU</name>
<dbReference type="GO" id="GO:0003713">
    <property type="term" value="F:transcription coactivator activity"/>
    <property type="evidence" value="ECO:0007669"/>
    <property type="project" value="TreeGrafter"/>
</dbReference>
<keyword evidence="8 11" id="KW-0539">Nucleus</keyword>
<evidence type="ECO:0000256" key="10">
    <source>
        <dbReference type="ARBA" id="ARBA00032008"/>
    </source>
</evidence>
<feature type="compositionally biased region" description="Polar residues" evidence="12">
    <location>
        <begin position="130"/>
        <end position="147"/>
    </location>
</feature>
<feature type="domain" description="MID" evidence="15">
    <location>
        <begin position="1004"/>
        <end position="1171"/>
    </location>
</feature>
<feature type="domain" description="Mediator complex subunit Med13 N-terminal" evidence="14">
    <location>
        <begin position="1"/>
        <end position="377"/>
    </location>
</feature>
<comment type="similarity">
    <text evidence="2 11">Belongs to the Mediator complex subunit 13 family.</text>
</comment>
<evidence type="ECO:0000259" key="14">
    <source>
        <dbReference type="Pfam" id="PF11597"/>
    </source>
</evidence>
<evidence type="ECO:0000256" key="11">
    <source>
        <dbReference type="RuleBase" id="RU364134"/>
    </source>
</evidence>
<evidence type="ECO:0000256" key="1">
    <source>
        <dbReference type="ARBA" id="ARBA00004123"/>
    </source>
</evidence>
<keyword evidence="5 11" id="KW-0805">Transcription regulation</keyword>
<evidence type="ECO:0000256" key="2">
    <source>
        <dbReference type="ARBA" id="ARBA00009354"/>
    </source>
</evidence>
<dbReference type="InterPro" id="IPR009401">
    <property type="entry name" value="Med13_C"/>
</dbReference>
<feature type="compositionally biased region" description="Polar residues" evidence="12">
    <location>
        <begin position="424"/>
        <end position="435"/>
    </location>
</feature>
<dbReference type="OrthoDB" id="103819at2759"/>
<dbReference type="GO" id="GO:0045944">
    <property type="term" value="P:positive regulation of transcription by RNA polymerase II"/>
    <property type="evidence" value="ECO:0007669"/>
    <property type="project" value="TreeGrafter"/>
</dbReference>